<protein>
    <submittedName>
        <fullName evidence="2">Uncharacterized conserved protein</fullName>
    </submittedName>
</protein>
<evidence type="ECO:0000313" key="3">
    <source>
        <dbReference type="Proteomes" id="UP000000742"/>
    </source>
</evidence>
<accession>B7GIE0</accession>
<keyword evidence="1" id="KW-1133">Transmembrane helix</keyword>
<dbReference type="PROSITE" id="PS00277">
    <property type="entry name" value="STAPH_STREP_TOXIN_1"/>
    <property type="match status" value="1"/>
</dbReference>
<keyword evidence="1" id="KW-0472">Membrane</keyword>
<dbReference type="EMBL" id="CP000922">
    <property type="protein sequence ID" value="ACJ34284.1"/>
    <property type="molecule type" value="Genomic_DNA"/>
</dbReference>
<dbReference type="InterPro" id="IPR006126">
    <property type="entry name" value="Staph/Strept_toxin_CS"/>
</dbReference>
<dbReference type="HOGENOM" id="CLU_295233_0_0_9"/>
<feature type="transmembrane region" description="Helical" evidence="1">
    <location>
        <begin position="20"/>
        <end position="37"/>
    </location>
</feature>
<dbReference type="eggNOG" id="COG0457">
    <property type="taxonomic scope" value="Bacteria"/>
</dbReference>
<dbReference type="KEGG" id="afl:Aflv_1923"/>
<evidence type="ECO:0000256" key="1">
    <source>
        <dbReference type="SAM" id="Phobius"/>
    </source>
</evidence>
<sequence length="1075" mass="126025">MGRNEKKRCVKMMKRQRWLIVYVVCMFLAISSPYWLWNIKPTTTLNVLIVNKTVPDHTYREHEGLVWLLNQQKYVKPNGERYKLNSDYVGFVPKTKKERPWPTSLEPYDVIYVADTYGVYEHDFTSEKKKGKRSKKVYGGLTEQEVNRLHDAMFAGNKTLIAEFNSFASPTDRAVREKFYALLNVEWTGWIGRYFPKLEDEEVPVWVKENYEKQYNQRYTFTGPGYVFVDEYDRLVILNKKEIGKQGVLFTPTKKGEKELRISDATPYSYWFDIVKPLHDEEVLATYTLSLSKSGKEKLRAIGLPTTFPAIVHHENARYEAYYFCGDYADQPDVPNIYQTVGIDIWRKWTTRHDPNSTVSFYWKAYVPMMKTILKQASNDDKQWSERAIAKTADGIQLAGRVGEQYIQIYKNGKWENMLLKGVNMGIAKPGHFPGETAITKEEYFRWFKQIGAMHANALRVYTIHPPAFYEAFYEYNQIAKQPLYLFHGVWVNEETFLRTNDAFAKENTEEFVTEMKRTIDIVHGRATIPPRPGHASGVYKHDISRYVLGWIFGVEWEPTVVHATNTKHAGLSDYKGAYVYTKGASPFEIWLARMIDEAVAYETKTYNWQRPVSFTNWVTTDLLTHPSEPLEKEDFVSVNPNVMYTTNAMHSGLFASYHIYPYYPDFLNYEPKYVNYIDHRGAKNNYAGYLHDMKQVHRMPIVVAEFGVPSSRGMTHRNVYGMNQGFHSEQEQGFINKKLFEDIVHEKMAGGFIFTWQDEWFKRTWNTMDYDNPDRRPFWSNAQTNEQQFGLLSFDPAPDETKMMKVDGRKEDWAFQNIAPAFQQNDRALYMTSDERYVYIRYDTPIQQDKDVYILFDTIKNQGQSTILDVPNVRTEGVDFVLHLRGENEGRLWVDSYYDSFYYHYGHVLQMIERLPYAHKKNNGVYHPIRLTLNKKLQIKGKTYPFDFYETGIMTFGTANPNDEAYHSLTDVSVSKQKDGYEIRIPWALLNVKDPSMHEVMGDMWQGGLASSETIDGIRIGVYEKQFSYPTHLDSNRFYLYTWDGWEEPTYHERLKRSYDIVKQTYKKAEGEGK</sequence>
<name>B7GIE0_ANOFW</name>
<dbReference type="InterPro" id="IPR017853">
    <property type="entry name" value="GH"/>
</dbReference>
<dbReference type="AlphaFoldDB" id="B7GIE0"/>
<dbReference type="SUPFAM" id="SSF51445">
    <property type="entry name" value="(Trans)glycosidases"/>
    <property type="match status" value="1"/>
</dbReference>
<reference evidence="2 3" key="1">
    <citation type="journal article" date="2008" name="Genome Biol.">
        <title>Encapsulated in silica: genome, proteome and physiology of the thermophilic bacterium Anoxybacillus flavithermus WK1.</title>
        <authorList>
            <person name="Saw J.H."/>
            <person name="Mountain B.W."/>
            <person name="Feng L."/>
            <person name="Omelchenko M.V."/>
            <person name="Hou S."/>
            <person name="Saito J.A."/>
            <person name="Stott M.B."/>
            <person name="Li D."/>
            <person name="Zhao G."/>
            <person name="Wu J."/>
            <person name="Galperin M.Y."/>
            <person name="Koonin E.V."/>
            <person name="Makarova K.S."/>
            <person name="Wolf Y.I."/>
            <person name="Rigden D.J."/>
            <person name="Dunfield P.F."/>
            <person name="Wang L."/>
            <person name="Alam M."/>
        </authorList>
    </citation>
    <scope>NUCLEOTIDE SEQUENCE [LARGE SCALE GENOMIC DNA]</scope>
    <source>
        <strain evidence="3">DSM 21510 / WK1</strain>
    </source>
</reference>
<dbReference type="Proteomes" id="UP000000742">
    <property type="component" value="Chromosome"/>
</dbReference>
<organism evidence="2 3">
    <name type="scientific">Anoxybacillus flavithermus (strain DSM 21510 / WK1)</name>
    <dbReference type="NCBI Taxonomy" id="491915"/>
    <lineage>
        <taxon>Bacteria</taxon>
        <taxon>Bacillati</taxon>
        <taxon>Bacillota</taxon>
        <taxon>Bacilli</taxon>
        <taxon>Bacillales</taxon>
        <taxon>Anoxybacillaceae</taxon>
        <taxon>Anoxybacillus</taxon>
    </lineage>
</organism>
<keyword evidence="1" id="KW-0812">Transmembrane</keyword>
<dbReference type="Gene3D" id="3.20.20.80">
    <property type="entry name" value="Glycosidases"/>
    <property type="match status" value="1"/>
</dbReference>
<dbReference type="STRING" id="491915.Aflv_1923"/>
<proteinExistence type="predicted"/>
<dbReference type="GO" id="GO:0005576">
    <property type="term" value="C:extracellular region"/>
    <property type="evidence" value="ECO:0007669"/>
    <property type="project" value="InterPro"/>
</dbReference>
<gene>
    <name evidence="2" type="ordered locus">Aflv_1923</name>
</gene>
<evidence type="ECO:0000313" key="2">
    <source>
        <dbReference type="EMBL" id="ACJ34284.1"/>
    </source>
</evidence>